<proteinExistence type="predicted"/>
<accession>A0A4Z2H9C9</accession>
<gene>
    <name evidence="2" type="ORF">EYF80_027337</name>
</gene>
<reference evidence="2 3" key="1">
    <citation type="submission" date="2019-03" db="EMBL/GenBank/DDBJ databases">
        <title>First draft genome of Liparis tanakae, snailfish: a comprehensive survey of snailfish specific genes.</title>
        <authorList>
            <person name="Kim W."/>
            <person name="Song I."/>
            <person name="Jeong J.-H."/>
            <person name="Kim D."/>
            <person name="Kim S."/>
            <person name="Ryu S."/>
            <person name="Song J.Y."/>
            <person name="Lee S.K."/>
        </authorList>
    </citation>
    <scope>NUCLEOTIDE SEQUENCE [LARGE SCALE GENOMIC DNA]</scope>
    <source>
        <tissue evidence="2">Muscle</tissue>
    </source>
</reference>
<evidence type="ECO:0000256" key="1">
    <source>
        <dbReference type="SAM" id="MobiDB-lite"/>
    </source>
</evidence>
<keyword evidence="3" id="KW-1185">Reference proteome</keyword>
<evidence type="ECO:0000313" key="2">
    <source>
        <dbReference type="EMBL" id="TNN62429.1"/>
    </source>
</evidence>
<dbReference type="AlphaFoldDB" id="A0A4Z2H9C9"/>
<protein>
    <submittedName>
        <fullName evidence="2">Uncharacterized protein</fullName>
    </submittedName>
</protein>
<organism evidence="2 3">
    <name type="scientific">Liparis tanakae</name>
    <name type="common">Tanaka's snailfish</name>
    <dbReference type="NCBI Taxonomy" id="230148"/>
    <lineage>
        <taxon>Eukaryota</taxon>
        <taxon>Metazoa</taxon>
        <taxon>Chordata</taxon>
        <taxon>Craniata</taxon>
        <taxon>Vertebrata</taxon>
        <taxon>Euteleostomi</taxon>
        <taxon>Actinopterygii</taxon>
        <taxon>Neopterygii</taxon>
        <taxon>Teleostei</taxon>
        <taxon>Neoteleostei</taxon>
        <taxon>Acanthomorphata</taxon>
        <taxon>Eupercaria</taxon>
        <taxon>Perciformes</taxon>
        <taxon>Cottioidei</taxon>
        <taxon>Cottales</taxon>
        <taxon>Liparidae</taxon>
        <taxon>Liparis</taxon>
    </lineage>
</organism>
<evidence type="ECO:0000313" key="3">
    <source>
        <dbReference type="Proteomes" id="UP000314294"/>
    </source>
</evidence>
<name>A0A4Z2H9C9_9TELE</name>
<feature type="region of interest" description="Disordered" evidence="1">
    <location>
        <begin position="55"/>
        <end position="78"/>
    </location>
</feature>
<dbReference type="EMBL" id="SRLO01000293">
    <property type="protein sequence ID" value="TNN62429.1"/>
    <property type="molecule type" value="Genomic_DNA"/>
</dbReference>
<comment type="caution">
    <text evidence="2">The sequence shown here is derived from an EMBL/GenBank/DDBJ whole genome shotgun (WGS) entry which is preliminary data.</text>
</comment>
<dbReference type="Proteomes" id="UP000314294">
    <property type="component" value="Unassembled WGS sequence"/>
</dbReference>
<sequence length="115" mass="12273">MDGSKCATPGEPVTGEQLALRKLSVIVKMPLSKAPDAKPLQECDTRAGICVPCESGGGRSRGSCEADLHWQNNSSGDRWPSAADIGASCYSIAAEREINLRAEEGENKLDLERNV</sequence>